<keyword evidence="3 7" id="KW-0732">Signal</keyword>
<dbReference type="PANTHER" id="PTHR33138:SF85">
    <property type="entry name" value="LEAF RUST 10 DISEASE-RESISTANCE LOCUS RECEPTOR-LIKE PROTEIN KINASE-LIKE 2.7 ISOFORM X1"/>
    <property type="match status" value="1"/>
</dbReference>
<comment type="subcellular location">
    <subcellularLocation>
        <location evidence="1">Membrane</location>
        <topology evidence="1">Single-pass membrane protein</topology>
    </subcellularLocation>
</comment>
<dbReference type="Pfam" id="PF13947">
    <property type="entry name" value="GUB_WAK_bind"/>
    <property type="match status" value="1"/>
</dbReference>
<comment type="catalytic activity">
    <reaction evidence="5">
        <text>L-threonyl-[protein] + ATP = O-phospho-L-threonyl-[protein] + ADP + H(+)</text>
        <dbReference type="Rhea" id="RHEA:46608"/>
        <dbReference type="Rhea" id="RHEA-COMP:11060"/>
        <dbReference type="Rhea" id="RHEA-COMP:11605"/>
        <dbReference type="ChEBI" id="CHEBI:15378"/>
        <dbReference type="ChEBI" id="CHEBI:30013"/>
        <dbReference type="ChEBI" id="CHEBI:30616"/>
        <dbReference type="ChEBI" id="CHEBI:61977"/>
        <dbReference type="ChEBI" id="CHEBI:456216"/>
        <dbReference type="EC" id="2.7.11.1"/>
    </reaction>
</comment>
<dbReference type="EC" id="2.7.11.1" evidence="2"/>
<dbReference type="PANTHER" id="PTHR33138">
    <property type="entry name" value="OS01G0690200 PROTEIN"/>
    <property type="match status" value="1"/>
</dbReference>
<comment type="caution">
    <text evidence="10">The sequence shown here is derived from an EMBL/GenBank/DDBJ whole genome shotgun (WGS) entry which is preliminary data.</text>
</comment>
<dbReference type="GO" id="GO:0030247">
    <property type="term" value="F:polysaccharide binding"/>
    <property type="evidence" value="ECO:0007669"/>
    <property type="project" value="InterPro"/>
</dbReference>
<comment type="catalytic activity">
    <reaction evidence="6">
        <text>L-seryl-[protein] + ATP = O-phospho-L-seryl-[protein] + ADP + H(+)</text>
        <dbReference type="Rhea" id="RHEA:17989"/>
        <dbReference type="Rhea" id="RHEA-COMP:9863"/>
        <dbReference type="Rhea" id="RHEA-COMP:11604"/>
        <dbReference type="ChEBI" id="CHEBI:15378"/>
        <dbReference type="ChEBI" id="CHEBI:29999"/>
        <dbReference type="ChEBI" id="CHEBI:30616"/>
        <dbReference type="ChEBI" id="CHEBI:83421"/>
        <dbReference type="ChEBI" id="CHEBI:456216"/>
        <dbReference type="EC" id="2.7.11.1"/>
    </reaction>
</comment>
<protein>
    <recommendedName>
        <fullName evidence="2">non-specific serine/threonine protein kinase</fullName>
        <ecNumber evidence="2">2.7.11.1</ecNumber>
    </recommendedName>
</protein>
<evidence type="ECO:0000256" key="5">
    <source>
        <dbReference type="ARBA" id="ARBA00047899"/>
    </source>
</evidence>
<feature type="signal peptide" evidence="7">
    <location>
        <begin position="1"/>
        <end position="29"/>
    </location>
</feature>
<dbReference type="InterPro" id="IPR032872">
    <property type="entry name" value="WAK_assoc_C"/>
</dbReference>
<evidence type="ECO:0000256" key="2">
    <source>
        <dbReference type="ARBA" id="ARBA00012513"/>
    </source>
</evidence>
<organism evidence="10 11">
    <name type="scientific">Camellia sinensis</name>
    <name type="common">Tea plant</name>
    <name type="synonym">Thea sinensis</name>
    <dbReference type="NCBI Taxonomy" id="4442"/>
    <lineage>
        <taxon>Eukaryota</taxon>
        <taxon>Viridiplantae</taxon>
        <taxon>Streptophyta</taxon>
        <taxon>Embryophyta</taxon>
        <taxon>Tracheophyta</taxon>
        <taxon>Spermatophyta</taxon>
        <taxon>Magnoliopsida</taxon>
        <taxon>eudicotyledons</taxon>
        <taxon>Gunneridae</taxon>
        <taxon>Pentapetalae</taxon>
        <taxon>asterids</taxon>
        <taxon>Ericales</taxon>
        <taxon>Theaceae</taxon>
        <taxon>Camellia</taxon>
    </lineage>
</organism>
<evidence type="ECO:0000259" key="8">
    <source>
        <dbReference type="Pfam" id="PF13947"/>
    </source>
</evidence>
<evidence type="ECO:0000259" key="9">
    <source>
        <dbReference type="Pfam" id="PF14380"/>
    </source>
</evidence>
<feature type="domain" description="Wall-associated receptor kinase galacturonan-binding" evidence="8">
    <location>
        <begin position="38"/>
        <end position="105"/>
    </location>
</feature>
<dbReference type="EMBL" id="JACBKZ010000014">
    <property type="protein sequence ID" value="KAF5934533.1"/>
    <property type="molecule type" value="Genomic_DNA"/>
</dbReference>
<evidence type="ECO:0000256" key="6">
    <source>
        <dbReference type="ARBA" id="ARBA00048679"/>
    </source>
</evidence>
<dbReference type="Proteomes" id="UP000593564">
    <property type="component" value="Unassembled WGS sequence"/>
</dbReference>
<feature type="chain" id="PRO_5029865985" description="non-specific serine/threonine protein kinase" evidence="7">
    <location>
        <begin position="30"/>
        <end position="282"/>
    </location>
</feature>
<sequence length="282" mass="31783">MPLLSMPPLSVNLIIIIFLFIVSSPTSHGADNENYTTCHQKKYDCGGQIKGIGYPFWGEDRPPFCGVQGFELTCYGNESTTIVIQNQTFHVLRINQSANNMTIARADLWDNLCPVELSDTTLNFTLFDFGPHPHVLNLTLLYGCVPNASYDHIEARGHFQCPEVAGNQSSSNINFFVEDLYDSYIPEWECKSRIRVPVFQEGLYAFWGDDHMTVEELVKQGFEADYHETDKFLACDSCNYSGGECGTDTTTNQVICFCHNGPQSYMCPGPGVYLLFFPQLFH</sequence>
<proteinExistence type="predicted"/>
<keyword evidence="4" id="KW-0325">Glycoprotein</keyword>
<evidence type="ECO:0000313" key="11">
    <source>
        <dbReference type="Proteomes" id="UP000593564"/>
    </source>
</evidence>
<dbReference type="Pfam" id="PF14380">
    <property type="entry name" value="WAK_assoc"/>
    <property type="match status" value="1"/>
</dbReference>
<name>A0A7J7G1F5_CAMSI</name>
<reference evidence="10 11" key="2">
    <citation type="submission" date="2020-07" db="EMBL/GenBank/DDBJ databases">
        <title>Genome assembly of wild tea tree DASZ reveals pedigree and selection history of tea varieties.</title>
        <authorList>
            <person name="Zhang W."/>
        </authorList>
    </citation>
    <scope>NUCLEOTIDE SEQUENCE [LARGE SCALE GENOMIC DNA]</scope>
    <source>
        <strain evidence="11">cv. G240</strain>
        <tissue evidence="10">Leaf</tissue>
    </source>
</reference>
<evidence type="ECO:0000313" key="10">
    <source>
        <dbReference type="EMBL" id="KAF5934533.1"/>
    </source>
</evidence>
<evidence type="ECO:0000256" key="3">
    <source>
        <dbReference type="ARBA" id="ARBA00022729"/>
    </source>
</evidence>
<evidence type="ECO:0000256" key="7">
    <source>
        <dbReference type="SAM" id="SignalP"/>
    </source>
</evidence>
<reference evidence="11" key="1">
    <citation type="journal article" date="2020" name="Nat. Commun.">
        <title>Genome assembly of wild tea tree DASZ reveals pedigree and selection history of tea varieties.</title>
        <authorList>
            <person name="Zhang W."/>
            <person name="Zhang Y."/>
            <person name="Qiu H."/>
            <person name="Guo Y."/>
            <person name="Wan H."/>
            <person name="Zhang X."/>
            <person name="Scossa F."/>
            <person name="Alseekh S."/>
            <person name="Zhang Q."/>
            <person name="Wang P."/>
            <person name="Xu L."/>
            <person name="Schmidt M.H."/>
            <person name="Jia X."/>
            <person name="Li D."/>
            <person name="Zhu A."/>
            <person name="Guo F."/>
            <person name="Chen W."/>
            <person name="Ni D."/>
            <person name="Usadel B."/>
            <person name="Fernie A.R."/>
            <person name="Wen W."/>
        </authorList>
    </citation>
    <scope>NUCLEOTIDE SEQUENCE [LARGE SCALE GENOMIC DNA]</scope>
    <source>
        <strain evidence="11">cv. G240</strain>
    </source>
</reference>
<accession>A0A7J7G1F5</accession>
<dbReference type="AlphaFoldDB" id="A0A7J7G1F5"/>
<gene>
    <name evidence="10" type="ORF">HYC85_030704</name>
</gene>
<evidence type="ECO:0000256" key="1">
    <source>
        <dbReference type="ARBA" id="ARBA00004167"/>
    </source>
</evidence>
<dbReference type="GO" id="GO:0016020">
    <property type="term" value="C:membrane"/>
    <property type="evidence" value="ECO:0007669"/>
    <property type="project" value="UniProtKB-SubCell"/>
</dbReference>
<dbReference type="GO" id="GO:0004674">
    <property type="term" value="F:protein serine/threonine kinase activity"/>
    <property type="evidence" value="ECO:0007669"/>
    <property type="project" value="UniProtKB-EC"/>
</dbReference>
<evidence type="ECO:0000256" key="4">
    <source>
        <dbReference type="ARBA" id="ARBA00023180"/>
    </source>
</evidence>
<dbReference type="InterPro" id="IPR025287">
    <property type="entry name" value="WAK_GUB"/>
</dbReference>
<feature type="domain" description="Wall-associated receptor kinase C-terminal" evidence="9">
    <location>
        <begin position="169"/>
        <end position="260"/>
    </location>
</feature>
<keyword evidence="11" id="KW-1185">Reference proteome</keyword>